<feature type="transmembrane region" description="Helical" evidence="11">
    <location>
        <begin position="12"/>
        <end position="34"/>
    </location>
</feature>
<evidence type="ECO:0000256" key="8">
    <source>
        <dbReference type="ARBA" id="ARBA00022989"/>
    </source>
</evidence>
<feature type="domain" description="TonB C-terminal" evidence="12">
    <location>
        <begin position="178"/>
        <end position="268"/>
    </location>
</feature>
<dbReference type="GO" id="GO:0098797">
    <property type="term" value="C:plasma membrane protein complex"/>
    <property type="evidence" value="ECO:0007669"/>
    <property type="project" value="TreeGrafter"/>
</dbReference>
<accession>A0A486V2Q0</accession>
<comment type="similarity">
    <text evidence="2">Belongs to the TonB family.</text>
</comment>
<feature type="compositionally biased region" description="Basic and acidic residues" evidence="10">
    <location>
        <begin position="96"/>
        <end position="105"/>
    </location>
</feature>
<evidence type="ECO:0000256" key="2">
    <source>
        <dbReference type="ARBA" id="ARBA00006555"/>
    </source>
</evidence>
<dbReference type="InterPro" id="IPR006260">
    <property type="entry name" value="TonB/TolA_C"/>
</dbReference>
<dbReference type="InterPro" id="IPR051045">
    <property type="entry name" value="TonB-dependent_transducer"/>
</dbReference>
<keyword evidence="9 11" id="KW-0472">Membrane</keyword>
<evidence type="ECO:0000256" key="11">
    <source>
        <dbReference type="SAM" id="Phobius"/>
    </source>
</evidence>
<dbReference type="PANTHER" id="PTHR33446">
    <property type="entry name" value="PROTEIN TONB-RELATED"/>
    <property type="match status" value="1"/>
</dbReference>
<name>A0A486V2Q0_KLEPN</name>
<dbReference type="PANTHER" id="PTHR33446:SF2">
    <property type="entry name" value="PROTEIN TONB"/>
    <property type="match status" value="1"/>
</dbReference>
<comment type="subcellular location">
    <subcellularLocation>
        <location evidence="1">Cell inner membrane</location>
        <topology evidence="1">Single-pass membrane protein</topology>
        <orientation evidence="1">Periplasmic side</orientation>
    </subcellularLocation>
</comment>
<evidence type="ECO:0000259" key="12">
    <source>
        <dbReference type="PROSITE" id="PS52015"/>
    </source>
</evidence>
<dbReference type="InterPro" id="IPR037682">
    <property type="entry name" value="TonB_C"/>
</dbReference>
<reference evidence="13" key="1">
    <citation type="submission" date="2019-03" db="EMBL/GenBank/DDBJ databases">
        <authorList>
            <consortium name="Pathogen Informatics"/>
        </authorList>
    </citation>
    <scope>NUCLEOTIDE SEQUENCE</scope>
    <source>
        <strain evidence="13">5012STDY7626355</strain>
    </source>
</reference>
<dbReference type="Pfam" id="PF03544">
    <property type="entry name" value="TonB_C"/>
    <property type="match status" value="1"/>
</dbReference>
<evidence type="ECO:0000256" key="6">
    <source>
        <dbReference type="ARBA" id="ARBA00022692"/>
    </source>
</evidence>
<keyword evidence="6 11" id="KW-0812">Transmembrane</keyword>
<dbReference type="PROSITE" id="PS52015">
    <property type="entry name" value="TONB_CTD"/>
    <property type="match status" value="1"/>
</dbReference>
<organism evidence="13">
    <name type="scientific">Klebsiella pneumoniae</name>
    <dbReference type="NCBI Taxonomy" id="573"/>
    <lineage>
        <taxon>Bacteria</taxon>
        <taxon>Pseudomonadati</taxon>
        <taxon>Pseudomonadota</taxon>
        <taxon>Gammaproteobacteria</taxon>
        <taxon>Enterobacterales</taxon>
        <taxon>Enterobacteriaceae</taxon>
        <taxon>Klebsiella/Raoultella group</taxon>
        <taxon>Klebsiella</taxon>
        <taxon>Klebsiella pneumoniae complex</taxon>
    </lineage>
</organism>
<gene>
    <name evidence="13" type="ORF">SAMEA4873556_04830</name>
</gene>
<dbReference type="Gene3D" id="3.30.1150.10">
    <property type="match status" value="1"/>
</dbReference>
<protein>
    <submittedName>
        <fullName evidence="13">Transport protein TonB</fullName>
    </submittedName>
</protein>
<sequence>MQTYVSELKPPGVGLSCSLVVHGLLLAVLFWSAVRERAQQNTWHEVDAPAFSVQLTPAATAAVAEEVPPEVVAPPPVPVVEKAEIALEQAKPVRAPPEKPPEVKPVRQPPQRSHTAQPVRKQPATAAPVKKTQEESHDNATRDVNRAGNAQAAAPDAGPRGNAPQRLSGEASDGEKQAYLARVRMAVEKNKVYPSRTRRMKIQGSVQVEIAIDAAGNITAARMVRSSGEASLDEAALDTARKARSSGPPPAGFGRIIVMQIDFQLNKR</sequence>
<proteinExistence type="inferred from homology"/>
<keyword evidence="3" id="KW-0813">Transport</keyword>
<dbReference type="GO" id="GO:0015031">
    <property type="term" value="P:protein transport"/>
    <property type="evidence" value="ECO:0007669"/>
    <property type="project" value="UniProtKB-KW"/>
</dbReference>
<dbReference type="RefSeq" id="WP_021553357.1">
    <property type="nucleotide sequence ID" value="NZ_CAAGTY010000023.1"/>
</dbReference>
<keyword evidence="5" id="KW-0997">Cell inner membrane</keyword>
<evidence type="ECO:0000256" key="10">
    <source>
        <dbReference type="SAM" id="MobiDB-lite"/>
    </source>
</evidence>
<evidence type="ECO:0000256" key="7">
    <source>
        <dbReference type="ARBA" id="ARBA00022927"/>
    </source>
</evidence>
<keyword evidence="4" id="KW-1003">Cell membrane</keyword>
<keyword evidence="7" id="KW-0653">Protein transport</keyword>
<feature type="compositionally biased region" description="Basic and acidic residues" evidence="10">
    <location>
        <begin position="131"/>
        <end position="145"/>
    </location>
</feature>
<evidence type="ECO:0000313" key="13">
    <source>
        <dbReference type="EMBL" id="VGM44876.1"/>
    </source>
</evidence>
<evidence type="ECO:0000256" key="5">
    <source>
        <dbReference type="ARBA" id="ARBA00022519"/>
    </source>
</evidence>
<keyword evidence="8 11" id="KW-1133">Transmembrane helix</keyword>
<dbReference type="NCBIfam" id="TIGR01352">
    <property type="entry name" value="tonB_Cterm"/>
    <property type="match status" value="1"/>
</dbReference>
<dbReference type="GO" id="GO:0031992">
    <property type="term" value="F:energy transducer activity"/>
    <property type="evidence" value="ECO:0007669"/>
    <property type="project" value="TreeGrafter"/>
</dbReference>
<dbReference type="EMBL" id="CAAHDC010000024">
    <property type="protein sequence ID" value="VGM44876.1"/>
    <property type="molecule type" value="Genomic_DNA"/>
</dbReference>
<dbReference type="AlphaFoldDB" id="A0A486V2Q0"/>
<dbReference type="SUPFAM" id="SSF74653">
    <property type="entry name" value="TolA/TonB C-terminal domain"/>
    <property type="match status" value="1"/>
</dbReference>
<dbReference type="GO" id="GO:0055085">
    <property type="term" value="P:transmembrane transport"/>
    <property type="evidence" value="ECO:0007669"/>
    <property type="project" value="InterPro"/>
</dbReference>
<evidence type="ECO:0000256" key="4">
    <source>
        <dbReference type="ARBA" id="ARBA00022475"/>
    </source>
</evidence>
<feature type="compositionally biased region" description="Low complexity" evidence="10">
    <location>
        <begin position="146"/>
        <end position="160"/>
    </location>
</feature>
<evidence type="ECO:0000256" key="9">
    <source>
        <dbReference type="ARBA" id="ARBA00023136"/>
    </source>
</evidence>
<evidence type="ECO:0000256" key="3">
    <source>
        <dbReference type="ARBA" id="ARBA00022448"/>
    </source>
</evidence>
<evidence type="ECO:0000256" key="1">
    <source>
        <dbReference type="ARBA" id="ARBA00004383"/>
    </source>
</evidence>
<feature type="region of interest" description="Disordered" evidence="10">
    <location>
        <begin position="90"/>
        <end position="175"/>
    </location>
</feature>